<feature type="compositionally biased region" description="Polar residues" evidence="1">
    <location>
        <begin position="98"/>
        <end position="107"/>
    </location>
</feature>
<feature type="compositionally biased region" description="Basic and acidic residues" evidence="1">
    <location>
        <begin position="63"/>
        <end position="94"/>
    </location>
</feature>
<name>A0ABR0KM84_9EURO</name>
<evidence type="ECO:0000313" key="3">
    <source>
        <dbReference type="Proteomes" id="UP001345013"/>
    </source>
</evidence>
<evidence type="ECO:0000256" key="1">
    <source>
        <dbReference type="SAM" id="MobiDB-lite"/>
    </source>
</evidence>
<sequence length="192" mass="21378">MTNPTTMLSFIQRILQSPSNSSRKRKRSNAFTTEHATSSEIEDLRNTIAENDFNPYPGASASSEDREKAISEFLGRGEQDTELDPASKRVRQGENENESGSSCNQSGKAKESGRLSTISERREEEIGENENAGGQREYDEKRCGDGASGDEEMVDIDLGLHPQTIHKVESSMDGMVVDQDLWMWKGGNIMQR</sequence>
<accession>A0ABR0KM84</accession>
<feature type="region of interest" description="Disordered" evidence="1">
    <location>
        <begin position="14"/>
        <end position="150"/>
    </location>
</feature>
<gene>
    <name evidence="2" type="ORF">LTR24_000840</name>
</gene>
<proteinExistence type="predicted"/>
<comment type="caution">
    <text evidence="2">The sequence shown here is derived from an EMBL/GenBank/DDBJ whole genome shotgun (WGS) entry which is preliminary data.</text>
</comment>
<protein>
    <submittedName>
        <fullName evidence="2">Uncharacterized protein</fullName>
    </submittedName>
</protein>
<dbReference type="Proteomes" id="UP001345013">
    <property type="component" value="Unassembled WGS sequence"/>
</dbReference>
<evidence type="ECO:0000313" key="2">
    <source>
        <dbReference type="EMBL" id="KAK5100694.1"/>
    </source>
</evidence>
<dbReference type="EMBL" id="JAVRRG010000006">
    <property type="protein sequence ID" value="KAK5100694.1"/>
    <property type="molecule type" value="Genomic_DNA"/>
</dbReference>
<feature type="compositionally biased region" description="Polar residues" evidence="1">
    <location>
        <begin position="30"/>
        <end position="39"/>
    </location>
</feature>
<feature type="compositionally biased region" description="Basic and acidic residues" evidence="1">
    <location>
        <begin position="108"/>
        <end position="124"/>
    </location>
</feature>
<keyword evidence="3" id="KW-1185">Reference proteome</keyword>
<reference evidence="2 3" key="1">
    <citation type="submission" date="2023-08" db="EMBL/GenBank/DDBJ databases">
        <title>Black Yeasts Isolated from many extreme environments.</title>
        <authorList>
            <person name="Coleine C."/>
            <person name="Stajich J.E."/>
            <person name="Selbmann L."/>
        </authorList>
    </citation>
    <scope>NUCLEOTIDE SEQUENCE [LARGE SCALE GENOMIC DNA]</scope>
    <source>
        <strain evidence="2 3">CCFEE 5885</strain>
    </source>
</reference>
<organism evidence="2 3">
    <name type="scientific">Lithohypha guttulata</name>
    <dbReference type="NCBI Taxonomy" id="1690604"/>
    <lineage>
        <taxon>Eukaryota</taxon>
        <taxon>Fungi</taxon>
        <taxon>Dikarya</taxon>
        <taxon>Ascomycota</taxon>
        <taxon>Pezizomycotina</taxon>
        <taxon>Eurotiomycetes</taxon>
        <taxon>Chaetothyriomycetidae</taxon>
        <taxon>Chaetothyriales</taxon>
        <taxon>Trichomeriaceae</taxon>
        <taxon>Lithohypha</taxon>
    </lineage>
</organism>